<feature type="domain" description="DNA methylase adenine-specific" evidence="7">
    <location>
        <begin position="103"/>
        <end position="203"/>
    </location>
</feature>
<dbReference type="GO" id="GO:0008170">
    <property type="term" value="F:N-methyltransferase activity"/>
    <property type="evidence" value="ECO:0007669"/>
    <property type="project" value="InterPro"/>
</dbReference>
<dbReference type="PRINTS" id="PR00507">
    <property type="entry name" value="N12N6MTFRASE"/>
</dbReference>
<keyword evidence="2 8" id="KW-0489">Methyltransferase</keyword>
<organism evidence="8 9">
    <name type="scientific">Lactococcus lactis</name>
    <dbReference type="NCBI Taxonomy" id="1358"/>
    <lineage>
        <taxon>Bacteria</taxon>
        <taxon>Bacillati</taxon>
        <taxon>Bacillota</taxon>
        <taxon>Bacilli</taxon>
        <taxon>Lactobacillales</taxon>
        <taxon>Streptococcaceae</taxon>
        <taxon>Lactococcus</taxon>
    </lineage>
</organism>
<dbReference type="GO" id="GO:0003677">
    <property type="term" value="F:DNA binding"/>
    <property type="evidence" value="ECO:0007669"/>
    <property type="project" value="InterPro"/>
</dbReference>
<proteinExistence type="predicted"/>
<keyword evidence="3" id="KW-0808">Transferase</keyword>
<reference evidence="8" key="1">
    <citation type="submission" date="2023-03" db="EMBL/GenBank/DDBJ databases">
        <authorList>
            <person name="Shen W."/>
            <person name="Cai J."/>
        </authorList>
    </citation>
    <scope>NUCLEOTIDE SEQUENCE</scope>
    <source>
        <strain evidence="8">Y37</strain>
    </source>
</reference>
<dbReference type="SUPFAM" id="SSF53335">
    <property type="entry name" value="S-adenosyl-L-methionine-dependent methyltransferases"/>
    <property type="match status" value="1"/>
</dbReference>
<comment type="caution">
    <text evidence="8">The sequence shown here is derived from an EMBL/GenBank/DDBJ whole genome shotgun (WGS) entry which is preliminary data.</text>
</comment>
<dbReference type="Pfam" id="PF02384">
    <property type="entry name" value="N6_Mtase"/>
    <property type="match status" value="1"/>
</dbReference>
<comment type="catalytic activity">
    <reaction evidence="6">
        <text>a 2'-deoxyadenosine in DNA + S-adenosyl-L-methionine = an N(6)-methyl-2'-deoxyadenosine in DNA + S-adenosyl-L-homocysteine + H(+)</text>
        <dbReference type="Rhea" id="RHEA:15197"/>
        <dbReference type="Rhea" id="RHEA-COMP:12418"/>
        <dbReference type="Rhea" id="RHEA-COMP:12419"/>
        <dbReference type="ChEBI" id="CHEBI:15378"/>
        <dbReference type="ChEBI" id="CHEBI:57856"/>
        <dbReference type="ChEBI" id="CHEBI:59789"/>
        <dbReference type="ChEBI" id="CHEBI:90615"/>
        <dbReference type="ChEBI" id="CHEBI:90616"/>
        <dbReference type="EC" id="2.1.1.72"/>
    </reaction>
</comment>
<evidence type="ECO:0000313" key="9">
    <source>
        <dbReference type="Proteomes" id="UP001250218"/>
    </source>
</evidence>
<sequence>MVKARRTVEAKLVPLVDCLKEATDKGRLNLNNVVADWVNLSAYTMALVNGANLRRVSEIYERITEIKNKYSEKQIGLFTKALEILGELHEKQTKDWLGQLTGVASLTENKDGQVFTPDDVAQIMSELVNTTSNVQETVSDPCCGTGALLLGHIARVREKDSKQSIRMHAVDLDRTALLCTFIQCGLHGVNGVFIVGNTLTDEVYETFYSAPLYH</sequence>
<dbReference type="GO" id="GO:0032259">
    <property type="term" value="P:methylation"/>
    <property type="evidence" value="ECO:0007669"/>
    <property type="project" value="UniProtKB-KW"/>
</dbReference>
<dbReference type="InterPro" id="IPR051537">
    <property type="entry name" value="DNA_Adenine_Mtase"/>
</dbReference>
<evidence type="ECO:0000256" key="3">
    <source>
        <dbReference type="ARBA" id="ARBA00022679"/>
    </source>
</evidence>
<dbReference type="AlphaFoldDB" id="A0AAW8UGX3"/>
<evidence type="ECO:0000256" key="5">
    <source>
        <dbReference type="ARBA" id="ARBA00022747"/>
    </source>
</evidence>
<keyword evidence="4" id="KW-0949">S-adenosyl-L-methionine</keyword>
<name>A0AAW8UGX3_9LACT</name>
<dbReference type="EC" id="2.1.1.72" evidence="1"/>
<dbReference type="Gene3D" id="3.40.50.150">
    <property type="entry name" value="Vaccinia Virus protein VP39"/>
    <property type="match status" value="1"/>
</dbReference>
<dbReference type="PANTHER" id="PTHR42933:SF3">
    <property type="entry name" value="TYPE I RESTRICTION ENZYME MJAVIII METHYLASE SUBUNIT"/>
    <property type="match status" value="1"/>
</dbReference>
<evidence type="ECO:0000259" key="7">
    <source>
        <dbReference type="Pfam" id="PF02384"/>
    </source>
</evidence>
<dbReference type="PANTHER" id="PTHR42933">
    <property type="entry name" value="SLR6095 PROTEIN"/>
    <property type="match status" value="1"/>
</dbReference>
<evidence type="ECO:0000256" key="4">
    <source>
        <dbReference type="ARBA" id="ARBA00022691"/>
    </source>
</evidence>
<dbReference type="GO" id="GO:0009307">
    <property type="term" value="P:DNA restriction-modification system"/>
    <property type="evidence" value="ECO:0007669"/>
    <property type="project" value="UniProtKB-KW"/>
</dbReference>
<gene>
    <name evidence="8" type="ORF">P7I04_04750</name>
</gene>
<dbReference type="EMBL" id="JARQDL010000003">
    <property type="protein sequence ID" value="MDT2945349.1"/>
    <property type="molecule type" value="Genomic_DNA"/>
</dbReference>
<accession>A0AAW8UGX3</accession>
<dbReference type="InterPro" id="IPR003356">
    <property type="entry name" value="DNA_methylase_A-5"/>
</dbReference>
<dbReference type="GO" id="GO:0009007">
    <property type="term" value="F:site-specific DNA-methyltransferase (adenine-specific) activity"/>
    <property type="evidence" value="ECO:0007669"/>
    <property type="project" value="UniProtKB-EC"/>
</dbReference>
<evidence type="ECO:0000256" key="2">
    <source>
        <dbReference type="ARBA" id="ARBA00022603"/>
    </source>
</evidence>
<keyword evidence="5" id="KW-0680">Restriction system</keyword>
<dbReference type="InterPro" id="IPR029063">
    <property type="entry name" value="SAM-dependent_MTases_sf"/>
</dbReference>
<dbReference type="Proteomes" id="UP001250218">
    <property type="component" value="Unassembled WGS sequence"/>
</dbReference>
<dbReference type="RefSeq" id="WP_311843500.1">
    <property type="nucleotide sequence ID" value="NZ_JARQDC010000002.1"/>
</dbReference>
<evidence type="ECO:0000256" key="1">
    <source>
        <dbReference type="ARBA" id="ARBA00011900"/>
    </source>
</evidence>
<protein>
    <recommendedName>
        <fullName evidence="1">site-specific DNA-methyltransferase (adenine-specific)</fullName>
        <ecNumber evidence="1">2.1.1.72</ecNumber>
    </recommendedName>
</protein>
<evidence type="ECO:0000256" key="6">
    <source>
        <dbReference type="ARBA" id="ARBA00047942"/>
    </source>
</evidence>
<evidence type="ECO:0000313" key="8">
    <source>
        <dbReference type="EMBL" id="MDT2945349.1"/>
    </source>
</evidence>